<feature type="transmembrane region" description="Helical" evidence="6">
    <location>
        <begin position="409"/>
        <end position="430"/>
    </location>
</feature>
<comment type="subcellular location">
    <subcellularLocation>
        <location evidence="1">Membrane</location>
        <topology evidence="1">Multi-pass membrane protein</topology>
    </subcellularLocation>
</comment>
<keyword evidence="3 6" id="KW-1133">Transmembrane helix</keyword>
<dbReference type="GO" id="GO:0005886">
    <property type="term" value="C:plasma membrane"/>
    <property type="evidence" value="ECO:0007669"/>
    <property type="project" value="TreeGrafter"/>
</dbReference>
<feature type="transmembrane region" description="Helical" evidence="6">
    <location>
        <begin position="172"/>
        <end position="195"/>
    </location>
</feature>
<feature type="transmembrane region" description="Helical" evidence="6">
    <location>
        <begin position="334"/>
        <end position="357"/>
    </location>
</feature>
<dbReference type="CDD" id="cd15039">
    <property type="entry name" value="7tmB3_Methuselah-like"/>
    <property type="match status" value="1"/>
</dbReference>
<evidence type="ECO:0000256" key="1">
    <source>
        <dbReference type="ARBA" id="ARBA00004141"/>
    </source>
</evidence>
<dbReference type="InterPro" id="IPR051384">
    <property type="entry name" value="Mth_GPCR"/>
</dbReference>
<feature type="compositionally biased region" description="Polar residues" evidence="5">
    <location>
        <begin position="453"/>
        <end position="469"/>
    </location>
</feature>
<feature type="transmembrane region" description="Helical" evidence="6">
    <location>
        <begin position="378"/>
        <end position="397"/>
    </location>
</feature>
<keyword evidence="9" id="KW-1185">Reference proteome</keyword>
<evidence type="ECO:0000313" key="9">
    <source>
        <dbReference type="Proteomes" id="UP000301870"/>
    </source>
</evidence>
<feature type="signal peptide" evidence="7">
    <location>
        <begin position="1"/>
        <end position="28"/>
    </location>
</feature>
<dbReference type="PANTHER" id="PTHR47154:SF2">
    <property type="entry name" value="G-PROTEIN COUPLED RECEPTOR MTH-RELATED"/>
    <property type="match status" value="1"/>
</dbReference>
<evidence type="ECO:0000256" key="7">
    <source>
        <dbReference type="SAM" id="SignalP"/>
    </source>
</evidence>
<keyword evidence="4 6" id="KW-0472">Membrane</keyword>
<proteinExistence type="predicted"/>
<dbReference type="GeneID" id="111361891"/>
<dbReference type="GO" id="GO:0007166">
    <property type="term" value="P:cell surface receptor signaling pathway"/>
    <property type="evidence" value="ECO:0007669"/>
    <property type="project" value="InterPro"/>
</dbReference>
<evidence type="ECO:0000256" key="5">
    <source>
        <dbReference type="SAM" id="MobiDB-lite"/>
    </source>
</evidence>
<sequence length="479" mass="56376">MECKNISSKIIILSIVVTVLCIVRPTIGIDIPEKNRSKIKVNKCCPLNEHVGNGKQCKLSEKTPSLLEIPVYIDEKLKQSEKPFKDLFELAPNRFIMNNFQSDAFRPFLFGYKGYLVVDGTLLVDAPNRHNRWIKIRPGNYCVDFFHGTNSTEFTLDFWVLFPAKTKSETNFLLTIATLMSCFFMLLFLIVYFFLPELRDEKGYIQMAYVASQLMAFLLLSMIQISGLSVAECVGLTLGTYFFFLTTFCWINVLSFDIWWHFRNLAKNRQSRRRKSFKFTFYCLYALGLPLLMTFALGMLNWYRESMKRYPWIVIPHIPEDGCFLRDSVKMLYLYTPMMIIIIINWTFYVITVFNIWRWKRGTQVFNGVNELSHRTDFRSFIIYIKLSVVMGLNWLLEIISFNYPNNKWYYITDVFNILTGLTIFIIFICKKDVWIKLRKRCNELRTRYKRGGSSNSQNVRLSRQQPANSAYEAVNLKP</sequence>
<dbReference type="Gene3D" id="1.20.1070.10">
    <property type="entry name" value="Rhodopsin 7-helix transmembrane proteins"/>
    <property type="match status" value="1"/>
</dbReference>
<dbReference type="InterPro" id="IPR017981">
    <property type="entry name" value="GPCR_2-like_7TM"/>
</dbReference>
<feature type="transmembrane region" description="Helical" evidence="6">
    <location>
        <begin position="207"/>
        <end position="226"/>
    </location>
</feature>
<keyword evidence="2 6" id="KW-0812">Transmembrane</keyword>
<dbReference type="Proteomes" id="UP000301870">
    <property type="component" value="Unplaced"/>
</dbReference>
<keyword evidence="7" id="KW-0732">Signal</keyword>
<dbReference type="PROSITE" id="PS50261">
    <property type="entry name" value="G_PROTEIN_RECEP_F2_4"/>
    <property type="match status" value="1"/>
</dbReference>
<evidence type="ECO:0000256" key="3">
    <source>
        <dbReference type="ARBA" id="ARBA00022989"/>
    </source>
</evidence>
<name>A0A9J7ERX8_SPOLT</name>
<reference evidence="10" key="1">
    <citation type="submission" date="2025-08" db="UniProtKB">
        <authorList>
            <consortium name="RefSeq"/>
        </authorList>
    </citation>
    <scope>IDENTIFICATION</scope>
    <source>
        <strain evidence="10">Ishihara</strain>
        <tissue evidence="10">Whole body</tissue>
    </source>
</reference>
<evidence type="ECO:0000256" key="2">
    <source>
        <dbReference type="ARBA" id="ARBA00022692"/>
    </source>
</evidence>
<dbReference type="PANTHER" id="PTHR47154">
    <property type="entry name" value="G-PROTEIN COUPLED RECEPTOR MTH-RELATED"/>
    <property type="match status" value="1"/>
</dbReference>
<dbReference type="GO" id="GO:0008528">
    <property type="term" value="F:G protein-coupled peptide receptor activity"/>
    <property type="evidence" value="ECO:0007669"/>
    <property type="project" value="TreeGrafter"/>
</dbReference>
<feature type="region of interest" description="Disordered" evidence="5">
    <location>
        <begin position="451"/>
        <end position="470"/>
    </location>
</feature>
<feature type="transmembrane region" description="Helical" evidence="6">
    <location>
        <begin position="281"/>
        <end position="303"/>
    </location>
</feature>
<dbReference type="KEGG" id="sliu:111361891"/>
<feature type="transmembrane region" description="Helical" evidence="6">
    <location>
        <begin position="238"/>
        <end position="260"/>
    </location>
</feature>
<feature type="domain" description="G-protein coupled receptors family 2 profile 2" evidence="8">
    <location>
        <begin position="170"/>
        <end position="432"/>
    </location>
</feature>
<evidence type="ECO:0000256" key="4">
    <source>
        <dbReference type="ARBA" id="ARBA00023136"/>
    </source>
</evidence>
<evidence type="ECO:0000313" key="10">
    <source>
        <dbReference type="RefSeq" id="XP_022834090.1"/>
    </source>
</evidence>
<evidence type="ECO:0000259" key="8">
    <source>
        <dbReference type="PROSITE" id="PS50261"/>
    </source>
</evidence>
<dbReference type="AlphaFoldDB" id="A0A9J7ERX8"/>
<organism evidence="9 10">
    <name type="scientific">Spodoptera litura</name>
    <name type="common">Asian cotton leafworm</name>
    <dbReference type="NCBI Taxonomy" id="69820"/>
    <lineage>
        <taxon>Eukaryota</taxon>
        <taxon>Metazoa</taxon>
        <taxon>Ecdysozoa</taxon>
        <taxon>Arthropoda</taxon>
        <taxon>Hexapoda</taxon>
        <taxon>Insecta</taxon>
        <taxon>Pterygota</taxon>
        <taxon>Neoptera</taxon>
        <taxon>Endopterygota</taxon>
        <taxon>Lepidoptera</taxon>
        <taxon>Glossata</taxon>
        <taxon>Ditrysia</taxon>
        <taxon>Noctuoidea</taxon>
        <taxon>Noctuidae</taxon>
        <taxon>Amphipyrinae</taxon>
        <taxon>Spodoptera</taxon>
    </lineage>
</organism>
<gene>
    <name evidence="10" type="primary">LOC111361891</name>
</gene>
<dbReference type="RefSeq" id="XP_022834090.1">
    <property type="nucleotide sequence ID" value="XM_022978322.1"/>
</dbReference>
<protein>
    <submittedName>
        <fullName evidence="10">G-protein coupled receptor Mth2-like</fullName>
    </submittedName>
</protein>
<accession>A0A9J7ERX8</accession>
<dbReference type="OrthoDB" id="6134459at2759"/>
<evidence type="ECO:0000256" key="6">
    <source>
        <dbReference type="SAM" id="Phobius"/>
    </source>
</evidence>
<feature type="chain" id="PRO_5039919159" evidence="7">
    <location>
        <begin position="29"/>
        <end position="479"/>
    </location>
</feature>